<accession>A0A1B0DID8</accession>
<dbReference type="EnsemblMetazoa" id="PPAI007922-RA">
    <property type="protein sequence ID" value="PPAI007922-PA"/>
    <property type="gene ID" value="PPAI007922"/>
</dbReference>
<sequence length="438" mass="50088">MKRFKVWSNDGEKKALIICGAAINEVLYESSVELGFKCAKLVLKECGTPINKDKALEHIVQDEIIIGLAENEVWSPSSQQNKSTPQHQDEPSPQIDQPNSIFIIPQLHDPSTSQYQDPNSQTDPLNLHNLTVQAPMRHLSNGALGDDPVTPLPPISDLHDLECDLVTTESEVQFPVPGCTKNRRQRRRVLTNYPGKNIPWNNMGPEILNAINNKNVVRDDGQDPYSIIEIIRGMARQLVAEYPETFLEKDDDGMIIGNGYQGWVDRMKNRRNYLNSDNRKRTESQLYKDPRKLKRNRMRFAGNVNNQPDVIMEEPGQSPLFCFPNLRKKINEETSIRELVEEYSFLKNPSDLFDHFLELTQCDIRELKAKLLTKQGKILRAMKKSISDDHNEAVVLEQFLKDLCSYFKDVITLLLQHHEAETDIKNIKPPEAAPSIQI</sequence>
<dbReference type="VEuPathDB" id="VectorBase:PPAI007922"/>
<dbReference type="EMBL" id="AJVK01034359">
    <property type="status" value="NOT_ANNOTATED_CDS"/>
    <property type="molecule type" value="Genomic_DNA"/>
</dbReference>
<keyword evidence="3" id="KW-1185">Reference proteome</keyword>
<feature type="region of interest" description="Disordered" evidence="1">
    <location>
        <begin position="75"/>
        <end position="98"/>
    </location>
</feature>
<dbReference type="Proteomes" id="UP000092462">
    <property type="component" value="Unassembled WGS sequence"/>
</dbReference>
<evidence type="ECO:0000256" key="1">
    <source>
        <dbReference type="SAM" id="MobiDB-lite"/>
    </source>
</evidence>
<evidence type="ECO:0000313" key="3">
    <source>
        <dbReference type="Proteomes" id="UP000092462"/>
    </source>
</evidence>
<reference evidence="2" key="1">
    <citation type="submission" date="2022-08" db="UniProtKB">
        <authorList>
            <consortium name="EnsemblMetazoa"/>
        </authorList>
    </citation>
    <scope>IDENTIFICATION</scope>
    <source>
        <strain evidence="2">Israel</strain>
    </source>
</reference>
<dbReference type="Gene3D" id="3.10.20.10">
    <property type="match status" value="1"/>
</dbReference>
<dbReference type="VEuPathDB" id="VectorBase:PPAPM1_000528"/>
<evidence type="ECO:0008006" key="4">
    <source>
        <dbReference type="Google" id="ProtNLM"/>
    </source>
</evidence>
<name>A0A1B0DID8_PHLPP</name>
<protein>
    <recommendedName>
        <fullName evidence="4">CIDE-N domain-containing protein</fullName>
    </recommendedName>
</protein>
<organism evidence="2 3">
    <name type="scientific">Phlebotomus papatasi</name>
    <name type="common">Sandfly</name>
    <dbReference type="NCBI Taxonomy" id="29031"/>
    <lineage>
        <taxon>Eukaryota</taxon>
        <taxon>Metazoa</taxon>
        <taxon>Ecdysozoa</taxon>
        <taxon>Arthropoda</taxon>
        <taxon>Hexapoda</taxon>
        <taxon>Insecta</taxon>
        <taxon>Pterygota</taxon>
        <taxon>Neoptera</taxon>
        <taxon>Endopterygota</taxon>
        <taxon>Diptera</taxon>
        <taxon>Nematocera</taxon>
        <taxon>Psychodoidea</taxon>
        <taxon>Psychodidae</taxon>
        <taxon>Phlebotomus</taxon>
        <taxon>Phlebotomus</taxon>
    </lineage>
</organism>
<dbReference type="AlphaFoldDB" id="A0A1B0DID8"/>
<proteinExistence type="predicted"/>
<evidence type="ECO:0000313" key="2">
    <source>
        <dbReference type="EnsemblMetazoa" id="PPAI007922-PA"/>
    </source>
</evidence>
<feature type="compositionally biased region" description="Polar residues" evidence="1">
    <location>
        <begin position="75"/>
        <end position="86"/>
    </location>
</feature>